<evidence type="ECO:0000259" key="2">
    <source>
        <dbReference type="Pfam" id="PF19778"/>
    </source>
</evidence>
<dbReference type="GO" id="GO:0015668">
    <property type="term" value="F:type III site-specific deoxyribonuclease activity"/>
    <property type="evidence" value="ECO:0007669"/>
    <property type="project" value="InterPro"/>
</dbReference>
<dbReference type="AlphaFoldDB" id="A0A378TQ06"/>
<feature type="domain" description="Helicase/UvrB N-terminal" evidence="1">
    <location>
        <begin position="66"/>
        <end position="255"/>
    </location>
</feature>
<accession>A0A378TQ06</accession>
<dbReference type="RefSeq" id="WP_115006711.1">
    <property type="nucleotide sequence ID" value="NZ_UGQU01000002.1"/>
</dbReference>
<organism evidence="3 4">
    <name type="scientific">Moraxella lacunata</name>
    <dbReference type="NCBI Taxonomy" id="477"/>
    <lineage>
        <taxon>Bacteria</taxon>
        <taxon>Pseudomonadati</taxon>
        <taxon>Pseudomonadota</taxon>
        <taxon>Gammaproteobacteria</taxon>
        <taxon>Moraxellales</taxon>
        <taxon>Moraxellaceae</taxon>
        <taxon>Moraxella</taxon>
    </lineage>
</organism>
<evidence type="ECO:0000259" key="1">
    <source>
        <dbReference type="Pfam" id="PF04851"/>
    </source>
</evidence>
<dbReference type="STRING" id="477.A9309_04305"/>
<dbReference type="GO" id="GO:0003677">
    <property type="term" value="F:DNA binding"/>
    <property type="evidence" value="ECO:0007669"/>
    <property type="project" value="InterPro"/>
</dbReference>
<dbReference type="Pfam" id="PF04851">
    <property type="entry name" value="ResIII"/>
    <property type="match status" value="1"/>
</dbReference>
<dbReference type="Proteomes" id="UP000254437">
    <property type="component" value="Unassembled WGS sequence"/>
</dbReference>
<dbReference type="REBASE" id="405046">
    <property type="entry name" value="Mla10359ORF1292P"/>
</dbReference>
<dbReference type="NCBIfam" id="NF012027">
    <property type="entry name" value="PRK15483.1"/>
    <property type="match status" value="1"/>
</dbReference>
<dbReference type="InterPro" id="IPR027417">
    <property type="entry name" value="P-loop_NTPase"/>
</dbReference>
<dbReference type="SUPFAM" id="SSF52540">
    <property type="entry name" value="P-loop containing nucleoside triphosphate hydrolases"/>
    <property type="match status" value="2"/>
</dbReference>
<dbReference type="InterPro" id="IPR006935">
    <property type="entry name" value="Helicase/UvrB_N"/>
</dbReference>
<sequence>MKKGFHYEKNLPHQIGAVNAVLSVFDNVYKKDNDRGENPTLSFVGERYKNNIHQIQSDNQIDKSPDYSNVLDISMETGTGKTYTYTQTMYELHKRLGIYKFVIVVPTLSIKAGTQQFLKSDALKNHFRLDFNLEYGQAEIELYVVESQKTKKGKRTNPMPSEIVRFVQADNAQKIHVLLLNMGMVNSKTMKGEDNGNDGSILLKDKFDKPFEAIGSVNPILIIDEPHRFDDNNKTWQSLLNLNPQYILRYGATFNDRFKNLIYRLSAIDAFNQDLVKGVIAHITDIQGDDGTKIKLVESNNNQAVFKLIENKKLTQKFTLNKGENLQKIHHHIDELYLQDLKSGRVILSNGTELKTGDKINPFSYANTVFHAMIRQAVKVHFETEEALLNRVDKIKPLTLFFIDDIKGYRDGDDVVGSLKSNFEMIVKDEAKKALEKAMIGTDFYRSLQMVLADVSATHGGYFSKDNSSDDEKIAKEIGEILHDKESLLSLDNPRRFIFSKWTLREGWDNPNVFGICKLRSSGSETSKLQEVGRGLRLPVNEFMSRVKDTDFKLNYFVDSSERDFVAQLKADINKTAEREIIPVVFDDNLFEKIKSAYPDVKRRILINELYELGLIDDDDNLLAGAYETIKQKFPNAFNYNTLKQGKIASSDDKQKTKVAMRTGKYDELKSLWEAINQKAILQYQMNEQEILALLVDFLGQNKAKFTMTGISTKTQEMIKTTDKLIDFKTNESIENTLFEPIVTLNYRQFLQKLSQKSYVKMTTLHQAFFALKNDITIDKFMNDETVRMIDKGFNDYLLKHSLNKFEIGYQKISNQIHPTKLTDKNGLPLPEIDINQDWGVLTDNKPFESFLFERVFFDSNIEGQNVTAEDVQEVVVFTKIPKNAIKIPVAGGETYSPDFAYIVKTAKGDVLNLVLESKGVKDKDELRQRENHKIRHAERWFNAMNEQGAMSVRFVTQFESDRVVDIIKGVLNG</sequence>
<dbReference type="Gene3D" id="3.40.50.300">
    <property type="entry name" value="P-loop containing nucleotide triphosphate hydrolases"/>
    <property type="match status" value="2"/>
</dbReference>
<dbReference type="Pfam" id="PF19778">
    <property type="entry name" value="RE_endonuc"/>
    <property type="match status" value="1"/>
</dbReference>
<protein>
    <submittedName>
        <fullName evidence="3">Type III restriction-modification system StyLTI enzyme res</fullName>
    </submittedName>
</protein>
<dbReference type="GO" id="GO:0005524">
    <property type="term" value="F:ATP binding"/>
    <property type="evidence" value="ECO:0007669"/>
    <property type="project" value="InterPro"/>
</dbReference>
<name>A0A378TQ06_MORLA</name>
<gene>
    <name evidence="3" type="ORF">NCTC10359_01291</name>
</gene>
<reference evidence="3 4" key="1">
    <citation type="submission" date="2018-06" db="EMBL/GenBank/DDBJ databases">
        <authorList>
            <consortium name="Pathogen Informatics"/>
            <person name="Doyle S."/>
        </authorList>
    </citation>
    <scope>NUCLEOTIDE SEQUENCE [LARGE SCALE GENOMIC DNA]</scope>
    <source>
        <strain evidence="3 4">NCTC10359</strain>
    </source>
</reference>
<feature type="domain" description="Type III restriction enzyme C-terminal endonuclease" evidence="2">
    <location>
        <begin position="850"/>
        <end position="956"/>
    </location>
</feature>
<dbReference type="InterPro" id="IPR045572">
    <property type="entry name" value="RE_endonuc_C"/>
</dbReference>
<proteinExistence type="predicted"/>
<dbReference type="EMBL" id="UGQU01000002">
    <property type="protein sequence ID" value="STZ62886.1"/>
    <property type="molecule type" value="Genomic_DNA"/>
</dbReference>
<evidence type="ECO:0000313" key="4">
    <source>
        <dbReference type="Proteomes" id="UP000254437"/>
    </source>
</evidence>
<evidence type="ECO:0000313" key="3">
    <source>
        <dbReference type="EMBL" id="STZ62886.1"/>
    </source>
</evidence>